<dbReference type="CDD" id="cd04186">
    <property type="entry name" value="GT_2_like_c"/>
    <property type="match status" value="1"/>
</dbReference>
<comment type="caution">
    <text evidence="3">The sequence shown here is derived from an EMBL/GenBank/DDBJ whole genome shotgun (WGS) entry which is preliminary data.</text>
</comment>
<evidence type="ECO:0000259" key="2">
    <source>
        <dbReference type="Pfam" id="PF13632"/>
    </source>
</evidence>
<organism evidence="3 4">
    <name type="scientific">Leifsonia williamsii</name>
    <dbReference type="NCBI Taxonomy" id="3035919"/>
    <lineage>
        <taxon>Bacteria</taxon>
        <taxon>Bacillati</taxon>
        <taxon>Actinomycetota</taxon>
        <taxon>Actinomycetes</taxon>
        <taxon>Micrococcales</taxon>
        <taxon>Microbacteriaceae</taxon>
        <taxon>Leifsonia</taxon>
    </lineage>
</organism>
<dbReference type="Pfam" id="PF00535">
    <property type="entry name" value="Glycos_transf_2"/>
    <property type="match status" value="1"/>
</dbReference>
<feature type="domain" description="Glycosyltransferase 2-like" evidence="2">
    <location>
        <begin position="173"/>
        <end position="276"/>
    </location>
</feature>
<keyword evidence="3" id="KW-0328">Glycosyltransferase</keyword>
<dbReference type="Pfam" id="PF13632">
    <property type="entry name" value="Glyco_trans_2_3"/>
    <property type="match status" value="1"/>
</dbReference>
<evidence type="ECO:0000259" key="1">
    <source>
        <dbReference type="Pfam" id="PF00535"/>
    </source>
</evidence>
<dbReference type="Proteomes" id="UP001174208">
    <property type="component" value="Unassembled WGS sequence"/>
</dbReference>
<feature type="domain" description="Glycosyltransferase 2-like" evidence="1">
    <location>
        <begin position="7"/>
        <end position="116"/>
    </location>
</feature>
<dbReference type="EC" id="2.4.-.-" evidence="3"/>
<dbReference type="SUPFAM" id="SSF53448">
    <property type="entry name" value="Nucleotide-diphospho-sugar transferases"/>
    <property type="match status" value="1"/>
</dbReference>
<name>A0ABT8KAE6_9MICO</name>
<dbReference type="RefSeq" id="WP_301211083.1">
    <property type="nucleotide sequence ID" value="NZ_JAROCF010000001.1"/>
</dbReference>
<evidence type="ECO:0000313" key="3">
    <source>
        <dbReference type="EMBL" id="MDN4614418.1"/>
    </source>
</evidence>
<dbReference type="InterPro" id="IPR029044">
    <property type="entry name" value="Nucleotide-diphossugar_trans"/>
</dbReference>
<keyword evidence="4" id="KW-1185">Reference proteome</keyword>
<dbReference type="EMBL" id="JAROCF010000001">
    <property type="protein sequence ID" value="MDN4614418.1"/>
    <property type="molecule type" value="Genomic_DNA"/>
</dbReference>
<proteinExistence type="predicted"/>
<evidence type="ECO:0000313" key="4">
    <source>
        <dbReference type="Proteomes" id="UP001174208"/>
    </source>
</evidence>
<accession>A0ABT8KAE6</accession>
<sequence length="279" mass="30568">MSPSVLVVTVTYNSADTIRPFLDSLAEAGHADEVIAVDNASTEAEEVGELVRAAGHRFVELDRNAGYGGGVRAAVEAASTAPDYILVANPDVVFAPGALDALVAAGEQEPGAGSLGPKILEADGRIYPSARRLPSLRTGVAHALFGRIWPGNPWTVKYRAERETETRRDAGWLSGACLLLRASAYRDVDGFDTGYFMYFEDVDLGDRLGRAGWRNVYVPEAVVTHTGAHSTSRARRAMEKAHHDSAYRYLSRRYSAWYFAPLRLAIQLGLWGRLWWVSR</sequence>
<dbReference type="InterPro" id="IPR001173">
    <property type="entry name" value="Glyco_trans_2-like"/>
</dbReference>
<dbReference type="PANTHER" id="PTHR43179">
    <property type="entry name" value="RHAMNOSYLTRANSFERASE WBBL"/>
    <property type="match status" value="1"/>
</dbReference>
<protein>
    <submittedName>
        <fullName evidence="3">Glycosyltransferase family 2 protein</fullName>
        <ecNumber evidence="3">2.4.-.-</ecNumber>
    </submittedName>
</protein>
<dbReference type="Gene3D" id="3.90.550.10">
    <property type="entry name" value="Spore Coat Polysaccharide Biosynthesis Protein SpsA, Chain A"/>
    <property type="match status" value="1"/>
</dbReference>
<dbReference type="GO" id="GO:0016757">
    <property type="term" value="F:glycosyltransferase activity"/>
    <property type="evidence" value="ECO:0007669"/>
    <property type="project" value="UniProtKB-KW"/>
</dbReference>
<reference evidence="3" key="1">
    <citation type="submission" date="2023-06" db="EMBL/GenBank/DDBJ databases">
        <title>MT1 and MT2 Draft Genomes of Novel Species.</title>
        <authorList>
            <person name="Venkateswaran K."/>
        </authorList>
    </citation>
    <scope>NUCLEOTIDE SEQUENCE</scope>
    <source>
        <strain evidence="3">F6_8S_P_1B</strain>
    </source>
</reference>
<dbReference type="PANTHER" id="PTHR43179:SF7">
    <property type="entry name" value="RHAMNOSYLTRANSFERASE WBBL"/>
    <property type="match status" value="1"/>
</dbReference>
<keyword evidence="3" id="KW-0808">Transferase</keyword>
<gene>
    <name evidence="3" type="ORF">P5G50_08140</name>
</gene>